<feature type="binding site" evidence="21">
    <location>
        <position position="374"/>
    </location>
    <ligand>
        <name>ATP</name>
        <dbReference type="ChEBI" id="CHEBI:30616"/>
    </ligand>
</feature>
<keyword evidence="17" id="KW-0675">Receptor</keyword>
<evidence type="ECO:0000256" key="11">
    <source>
        <dbReference type="ARBA" id="ARBA00022741"/>
    </source>
</evidence>
<evidence type="ECO:0000256" key="15">
    <source>
        <dbReference type="ARBA" id="ARBA00022989"/>
    </source>
</evidence>
<dbReference type="SUPFAM" id="SSF56112">
    <property type="entry name" value="Protein kinase-like (PK-like)"/>
    <property type="match status" value="1"/>
</dbReference>
<dbReference type="CDD" id="cd14066">
    <property type="entry name" value="STKc_IRAK"/>
    <property type="match status" value="1"/>
</dbReference>
<evidence type="ECO:0000259" key="24">
    <source>
        <dbReference type="PROSITE" id="PS50011"/>
    </source>
</evidence>
<evidence type="ECO:0000256" key="13">
    <source>
        <dbReference type="ARBA" id="ARBA00022821"/>
    </source>
</evidence>
<reference evidence="26" key="1">
    <citation type="submission" date="2025-08" db="UniProtKB">
        <authorList>
            <consortium name="RefSeq"/>
        </authorList>
    </citation>
    <scope>IDENTIFICATION</scope>
    <source>
        <tissue evidence="26">Fruit stalk</tissue>
    </source>
</reference>
<dbReference type="SUPFAM" id="SSF49899">
    <property type="entry name" value="Concanavalin A-like lectins/glucanases"/>
    <property type="match status" value="1"/>
</dbReference>
<dbReference type="InterPro" id="IPR050528">
    <property type="entry name" value="L-type_Lectin-RKs"/>
</dbReference>
<feature type="transmembrane region" description="Helical" evidence="22">
    <location>
        <begin position="287"/>
        <end position="311"/>
    </location>
</feature>
<dbReference type="InterPro" id="IPR011009">
    <property type="entry name" value="Kinase-like_dom_sf"/>
</dbReference>
<accession>A0A6P6A8B8</accession>
<evidence type="ECO:0000256" key="23">
    <source>
        <dbReference type="SAM" id="SignalP"/>
    </source>
</evidence>
<dbReference type="PROSITE" id="PS00307">
    <property type="entry name" value="LECTIN_LEGUME_BETA"/>
    <property type="match status" value="1"/>
</dbReference>
<dbReference type="Pfam" id="PF00069">
    <property type="entry name" value="Pkinase"/>
    <property type="match status" value="1"/>
</dbReference>
<dbReference type="PROSITE" id="PS00107">
    <property type="entry name" value="PROTEIN_KINASE_ATP"/>
    <property type="match status" value="1"/>
</dbReference>
<dbReference type="Gene3D" id="1.10.510.10">
    <property type="entry name" value="Transferase(Phosphotransferase) domain 1"/>
    <property type="match status" value="1"/>
</dbReference>
<keyword evidence="13" id="KW-0611">Plant defense</keyword>
<evidence type="ECO:0000256" key="21">
    <source>
        <dbReference type="PROSITE-ProRule" id="PRU10141"/>
    </source>
</evidence>
<dbReference type="FunFam" id="3.30.200.20:FF:000112">
    <property type="entry name" value="Lectin-domain containing receptor kinase A4.3"/>
    <property type="match status" value="1"/>
</dbReference>
<dbReference type="GO" id="GO:0042742">
    <property type="term" value="P:defense response to bacterium"/>
    <property type="evidence" value="ECO:0007669"/>
    <property type="project" value="UniProtKB-ARBA"/>
</dbReference>
<dbReference type="PANTHER" id="PTHR27007">
    <property type="match status" value="1"/>
</dbReference>
<evidence type="ECO:0000256" key="9">
    <source>
        <dbReference type="ARBA" id="ARBA00022729"/>
    </source>
</evidence>
<protein>
    <recommendedName>
        <fullName evidence="4">non-specific serine/threonine protein kinase</fullName>
        <ecNumber evidence="4">2.7.11.1</ecNumber>
    </recommendedName>
</protein>
<keyword evidence="8 22" id="KW-0812">Transmembrane</keyword>
<evidence type="ECO:0000256" key="4">
    <source>
        <dbReference type="ARBA" id="ARBA00012513"/>
    </source>
</evidence>
<evidence type="ECO:0000256" key="22">
    <source>
        <dbReference type="SAM" id="Phobius"/>
    </source>
</evidence>
<evidence type="ECO:0000256" key="14">
    <source>
        <dbReference type="ARBA" id="ARBA00022840"/>
    </source>
</evidence>
<dbReference type="GO" id="GO:0002229">
    <property type="term" value="P:defense response to oomycetes"/>
    <property type="evidence" value="ECO:0007669"/>
    <property type="project" value="UniProtKB-ARBA"/>
</dbReference>
<dbReference type="PROSITE" id="PS00108">
    <property type="entry name" value="PROTEIN_KINASE_ST"/>
    <property type="match status" value="1"/>
</dbReference>
<dbReference type="GO" id="GO:0030246">
    <property type="term" value="F:carbohydrate binding"/>
    <property type="evidence" value="ECO:0007669"/>
    <property type="project" value="UniProtKB-KW"/>
</dbReference>
<feature type="chain" id="PRO_5028275014" description="non-specific serine/threonine protein kinase" evidence="23">
    <location>
        <begin position="19"/>
        <end position="670"/>
    </location>
</feature>
<evidence type="ECO:0000256" key="8">
    <source>
        <dbReference type="ARBA" id="ARBA00022692"/>
    </source>
</evidence>
<keyword evidence="9 23" id="KW-0732">Signal</keyword>
<evidence type="ECO:0000256" key="20">
    <source>
        <dbReference type="ARBA" id="ARBA00048679"/>
    </source>
</evidence>
<keyword evidence="15 22" id="KW-1133">Transmembrane helix</keyword>
<evidence type="ECO:0000313" key="26">
    <source>
        <dbReference type="RefSeq" id="XP_022761179.1"/>
    </source>
</evidence>
<dbReference type="InterPro" id="IPR013320">
    <property type="entry name" value="ConA-like_dom_sf"/>
</dbReference>
<dbReference type="InterPro" id="IPR000719">
    <property type="entry name" value="Prot_kinase_dom"/>
</dbReference>
<dbReference type="InterPro" id="IPR008271">
    <property type="entry name" value="Ser/Thr_kinase_AS"/>
</dbReference>
<dbReference type="Gene3D" id="2.60.120.200">
    <property type="match status" value="1"/>
</dbReference>
<evidence type="ECO:0000256" key="16">
    <source>
        <dbReference type="ARBA" id="ARBA00023136"/>
    </source>
</evidence>
<comment type="subcellular location">
    <subcellularLocation>
        <location evidence="1">Cell membrane</location>
        <topology evidence="1">Single-pass type I membrane protein</topology>
    </subcellularLocation>
</comment>
<keyword evidence="11 21" id="KW-0547">Nucleotide-binding</keyword>
<dbReference type="CDD" id="cd06899">
    <property type="entry name" value="lectin_legume_LecRK_Arcelin_ConA"/>
    <property type="match status" value="1"/>
</dbReference>
<keyword evidence="18" id="KW-0325">Glycoprotein</keyword>
<comment type="similarity">
    <text evidence="3">In the C-terminal section; belongs to the protein kinase superfamily. Ser/Thr protein kinase family.</text>
</comment>
<dbReference type="GO" id="GO:0005524">
    <property type="term" value="F:ATP binding"/>
    <property type="evidence" value="ECO:0007669"/>
    <property type="project" value="UniProtKB-UniRule"/>
</dbReference>
<dbReference type="GO" id="GO:0004674">
    <property type="term" value="F:protein serine/threonine kinase activity"/>
    <property type="evidence" value="ECO:0007669"/>
    <property type="project" value="UniProtKB-KW"/>
</dbReference>
<feature type="domain" description="Protein kinase" evidence="24">
    <location>
        <begin position="345"/>
        <end position="616"/>
    </location>
</feature>
<evidence type="ECO:0000256" key="17">
    <source>
        <dbReference type="ARBA" id="ARBA00023170"/>
    </source>
</evidence>
<dbReference type="GO" id="GO:0005886">
    <property type="term" value="C:plasma membrane"/>
    <property type="evidence" value="ECO:0007669"/>
    <property type="project" value="UniProtKB-SubCell"/>
</dbReference>
<dbReference type="FunFam" id="2.60.120.200:FF:000086">
    <property type="entry name" value="L-type lectin-domain containing receptor kinase S.4"/>
    <property type="match status" value="1"/>
</dbReference>
<organism evidence="25 26">
    <name type="scientific">Durio zibethinus</name>
    <name type="common">Durian</name>
    <dbReference type="NCBI Taxonomy" id="66656"/>
    <lineage>
        <taxon>Eukaryota</taxon>
        <taxon>Viridiplantae</taxon>
        <taxon>Streptophyta</taxon>
        <taxon>Embryophyta</taxon>
        <taxon>Tracheophyta</taxon>
        <taxon>Spermatophyta</taxon>
        <taxon>Magnoliopsida</taxon>
        <taxon>eudicotyledons</taxon>
        <taxon>Gunneridae</taxon>
        <taxon>Pentapetalae</taxon>
        <taxon>rosids</taxon>
        <taxon>malvids</taxon>
        <taxon>Malvales</taxon>
        <taxon>Malvaceae</taxon>
        <taxon>Helicteroideae</taxon>
        <taxon>Durio</taxon>
    </lineage>
</organism>
<dbReference type="KEGG" id="dzi:111307427"/>
<evidence type="ECO:0000256" key="3">
    <source>
        <dbReference type="ARBA" id="ARBA00010217"/>
    </source>
</evidence>
<proteinExistence type="inferred from homology"/>
<dbReference type="OrthoDB" id="543442at2759"/>
<keyword evidence="25" id="KW-1185">Reference proteome</keyword>
<sequence>MCNSIIVILFVLLKLASSNTVPDEFSFNGCLKLDGLAEADPNGLLTLTTGLGRGVAHVFFNLPLQFKNSTAGSISSFSTTFVFAMVPEYPKLGGHGLAFVISPSKDIPGALPCQYLGLFNDTNIGNSSNHIIAVELDTVQDFEFDDRDDNHVGIDINTLISNISKTAGYFDDQTGTFHELYLKSGDPMQIWIEYNGTKEQLNVTIHPVGETRPIRPLLSMTFDLSPYILDFMYVGFSSATGLLASSQYILGWNFKMDGQAQDLEISKLPKIPQSLGEKKGSKKLLQIILGVTLSVAGLTLISLVVLGALFVSRKKKFMEILEDWEVQYGPHRFTYKDLFVATKGFKENELLGSGGFGRVYRGTLPSSNTKIAVKRISHDSRQGMREFLAEISTIGRLRHPNLVRLLGYCRRHHELFLVYDYMPNGSLEKCLSNKSNCTLDWSQRFKIIKDVASGLFYLHQQWVQVVIHRDIKPANVLLDNDMNGKLGDFGLARFCDHGNDPQTSNIAGTLGYIAPELARTGRANTSTDLYAFGIFMLEVVCGRRLIEPRSQLQDQQFLVDWILECWDRGTILDTVDSKLENRYVAQEVELVLKLGLLCSHPCAAARPSMSSVVQYLDGIAQLPDTIRASIIQAHTSMENSNQPSVAPDVSTERYSNPSLTFTESFASHGR</sequence>
<name>A0A6P6A8B8_DURZI</name>
<keyword evidence="5" id="KW-1003">Cell membrane</keyword>
<dbReference type="PROSITE" id="PS50011">
    <property type="entry name" value="PROTEIN_KINASE_DOM"/>
    <property type="match status" value="1"/>
</dbReference>
<dbReference type="AlphaFoldDB" id="A0A6P6A8B8"/>
<dbReference type="Gene3D" id="3.30.200.20">
    <property type="entry name" value="Phosphorylase Kinase, domain 1"/>
    <property type="match status" value="1"/>
</dbReference>
<dbReference type="Proteomes" id="UP000515121">
    <property type="component" value="Unplaced"/>
</dbReference>
<evidence type="ECO:0000256" key="12">
    <source>
        <dbReference type="ARBA" id="ARBA00022777"/>
    </source>
</evidence>
<dbReference type="RefSeq" id="XP_022761179.1">
    <property type="nucleotide sequence ID" value="XM_022905444.1"/>
</dbReference>
<keyword evidence="12" id="KW-0418">Kinase</keyword>
<evidence type="ECO:0000256" key="2">
    <source>
        <dbReference type="ARBA" id="ARBA00008536"/>
    </source>
</evidence>
<keyword evidence="14 21" id="KW-0067">ATP-binding</keyword>
<evidence type="ECO:0000313" key="25">
    <source>
        <dbReference type="Proteomes" id="UP000515121"/>
    </source>
</evidence>
<dbReference type="InterPro" id="IPR019825">
    <property type="entry name" value="Lectin_legB_Mn/Ca_BS"/>
</dbReference>
<dbReference type="EC" id="2.7.11.1" evidence="4"/>
<dbReference type="FunFam" id="1.10.510.10:FF:000108">
    <property type="entry name" value="L-type lectin-domain containing receptor kinase S.4"/>
    <property type="match status" value="1"/>
</dbReference>
<keyword evidence="10" id="KW-0430">Lectin</keyword>
<feature type="signal peptide" evidence="23">
    <location>
        <begin position="1"/>
        <end position="18"/>
    </location>
</feature>
<evidence type="ECO:0000256" key="10">
    <source>
        <dbReference type="ARBA" id="ARBA00022734"/>
    </source>
</evidence>
<keyword evidence="6" id="KW-0723">Serine/threonine-protein kinase</keyword>
<dbReference type="InterPro" id="IPR001220">
    <property type="entry name" value="Legume_lectin_dom"/>
</dbReference>
<evidence type="ECO:0000256" key="19">
    <source>
        <dbReference type="ARBA" id="ARBA00047899"/>
    </source>
</evidence>
<gene>
    <name evidence="26" type="primary">LOC111307427</name>
</gene>
<evidence type="ECO:0000256" key="7">
    <source>
        <dbReference type="ARBA" id="ARBA00022679"/>
    </source>
</evidence>
<keyword evidence="16 22" id="KW-0472">Membrane</keyword>
<dbReference type="GeneID" id="111307427"/>
<keyword evidence="7" id="KW-0808">Transferase</keyword>
<evidence type="ECO:0000256" key="1">
    <source>
        <dbReference type="ARBA" id="ARBA00004251"/>
    </source>
</evidence>
<evidence type="ECO:0000256" key="6">
    <source>
        <dbReference type="ARBA" id="ARBA00022527"/>
    </source>
</evidence>
<dbReference type="SMART" id="SM00220">
    <property type="entry name" value="S_TKc"/>
    <property type="match status" value="1"/>
</dbReference>
<dbReference type="InterPro" id="IPR017441">
    <property type="entry name" value="Protein_kinase_ATP_BS"/>
</dbReference>
<evidence type="ECO:0000256" key="5">
    <source>
        <dbReference type="ARBA" id="ARBA00022475"/>
    </source>
</evidence>
<comment type="catalytic activity">
    <reaction evidence="20">
        <text>L-seryl-[protein] + ATP = O-phospho-L-seryl-[protein] + ADP + H(+)</text>
        <dbReference type="Rhea" id="RHEA:17989"/>
        <dbReference type="Rhea" id="RHEA-COMP:9863"/>
        <dbReference type="Rhea" id="RHEA-COMP:11604"/>
        <dbReference type="ChEBI" id="CHEBI:15378"/>
        <dbReference type="ChEBI" id="CHEBI:29999"/>
        <dbReference type="ChEBI" id="CHEBI:30616"/>
        <dbReference type="ChEBI" id="CHEBI:83421"/>
        <dbReference type="ChEBI" id="CHEBI:456216"/>
        <dbReference type="EC" id="2.7.11.1"/>
    </reaction>
</comment>
<dbReference type="Pfam" id="PF00139">
    <property type="entry name" value="Lectin_legB"/>
    <property type="match status" value="1"/>
</dbReference>
<comment type="similarity">
    <text evidence="2">In the N-terminal section; belongs to the leguminous lectin family.</text>
</comment>
<comment type="catalytic activity">
    <reaction evidence="19">
        <text>L-threonyl-[protein] + ATP = O-phospho-L-threonyl-[protein] + ADP + H(+)</text>
        <dbReference type="Rhea" id="RHEA:46608"/>
        <dbReference type="Rhea" id="RHEA-COMP:11060"/>
        <dbReference type="Rhea" id="RHEA-COMP:11605"/>
        <dbReference type="ChEBI" id="CHEBI:15378"/>
        <dbReference type="ChEBI" id="CHEBI:30013"/>
        <dbReference type="ChEBI" id="CHEBI:30616"/>
        <dbReference type="ChEBI" id="CHEBI:61977"/>
        <dbReference type="ChEBI" id="CHEBI:456216"/>
        <dbReference type="EC" id="2.7.11.1"/>
    </reaction>
</comment>
<evidence type="ECO:0000256" key="18">
    <source>
        <dbReference type="ARBA" id="ARBA00023180"/>
    </source>
</evidence>